<evidence type="ECO:0000313" key="2">
    <source>
        <dbReference type="Proteomes" id="UP000187439"/>
    </source>
</evidence>
<gene>
    <name evidence="1" type="ORF">BSK52_00250</name>
</gene>
<dbReference type="AlphaFoldDB" id="A0A1R0Y9I1"/>
<dbReference type="InterPro" id="IPR036388">
    <property type="entry name" value="WH-like_DNA-bd_sf"/>
</dbReference>
<name>A0A1R0Y9I1_9BACL</name>
<dbReference type="InterPro" id="IPR009061">
    <property type="entry name" value="DNA-bd_dom_put_sf"/>
</dbReference>
<dbReference type="EMBL" id="MPTC01000001">
    <property type="protein sequence ID" value="OMD44017.1"/>
    <property type="molecule type" value="Genomic_DNA"/>
</dbReference>
<organism evidence="1 2">
    <name type="scientific">Paenibacillus odorifer</name>
    <dbReference type="NCBI Taxonomy" id="189426"/>
    <lineage>
        <taxon>Bacteria</taxon>
        <taxon>Bacillati</taxon>
        <taxon>Bacillota</taxon>
        <taxon>Bacilli</taxon>
        <taxon>Bacillales</taxon>
        <taxon>Paenibacillaceae</taxon>
        <taxon>Paenibacillus</taxon>
    </lineage>
</organism>
<protein>
    <submittedName>
        <fullName evidence="1">Uncharacterized protein</fullName>
    </submittedName>
</protein>
<reference evidence="1 2" key="1">
    <citation type="submission" date="2016-10" db="EMBL/GenBank/DDBJ databases">
        <title>Paenibacillus species isolates.</title>
        <authorList>
            <person name="Beno S.M."/>
        </authorList>
    </citation>
    <scope>NUCLEOTIDE SEQUENCE [LARGE SCALE GENOMIC DNA]</scope>
    <source>
        <strain evidence="1 2">FSL H7-0710</strain>
    </source>
</reference>
<proteinExistence type="predicted"/>
<dbReference type="Proteomes" id="UP000187439">
    <property type="component" value="Unassembled WGS sequence"/>
</dbReference>
<evidence type="ECO:0000313" key="1">
    <source>
        <dbReference type="EMBL" id="OMD44017.1"/>
    </source>
</evidence>
<dbReference type="SUPFAM" id="SSF46955">
    <property type="entry name" value="Putative DNA-binding domain"/>
    <property type="match status" value="2"/>
</dbReference>
<sequence>MEIVNMKQFAEKQGISLRTARRWVRQGLPRIKVMKQGKCLIDLEKAEGWMLQRKKKQSPDCLSIQQAANVSGVHRNTIRYWLRTNMHFREKVVIPEKTSYMISKQGLEDWINKQTSGSTKGGD</sequence>
<dbReference type="Gene3D" id="1.10.10.10">
    <property type="entry name" value="Winged helix-like DNA-binding domain superfamily/Winged helix DNA-binding domain"/>
    <property type="match status" value="1"/>
</dbReference>
<comment type="caution">
    <text evidence="1">The sequence shown here is derived from an EMBL/GenBank/DDBJ whole genome shotgun (WGS) entry which is preliminary data.</text>
</comment>
<accession>A0A1R0Y9I1</accession>